<protein>
    <recommendedName>
        <fullName evidence="2">Erythromycin biosynthesis protein CIII-like C-terminal domain-containing protein</fullName>
    </recommendedName>
</protein>
<feature type="compositionally biased region" description="Polar residues" evidence="1">
    <location>
        <begin position="670"/>
        <end position="689"/>
    </location>
</feature>
<dbReference type="VEuPathDB" id="FungiDB:CDV56_109572"/>
<dbReference type="GeneID" id="38131546"/>
<dbReference type="PANTHER" id="PTHR48050">
    <property type="entry name" value="STEROL 3-BETA-GLUCOSYLTRANSFERASE"/>
    <property type="match status" value="1"/>
</dbReference>
<evidence type="ECO:0000259" key="2">
    <source>
        <dbReference type="Pfam" id="PF06722"/>
    </source>
</evidence>
<sequence>MPLDKEESLQDSQSTADDISDPPPAYSPRPNSVASSEVSLRTIEPDAAPEFINKSQQVEGCYNSNGVEFSVGLGRGFRTSAFIQAFMRPKTQPRLVSVGLNTQTVKTDANSSGQSASGCKQLARDSHRVRIVAHASCESAVKGQGIDFFAIGHDLINPLASACTQLPRPRMSSQLIKGWKALTKGQQVYSLMRLSKSPSGTRRAYSISEPINYFRQHVLGLRSISPTSGGRLVFDHEIPHNYFCSELLLARPSDWPSIHGTNFLVVTLLGSAMADGNVEISGFVLENDTSPYSPPESLANFVVSDPPVIYFMLHEDNLATTGRLTRAIEGVVGDYGFRVLLSECSWSMRGSAKHDNVLLADSIPHHWLLPQVAVIVHDGNSETTALALQYGKPSVVIPHSKDQLSRGIAMSKLGAAAAPITNDLLTPEALAQGLAFCLRPDIQASTRSVHQQIKEEKGLESAVEAFYRGVRPSMQSCSISGQDLAIYHVWNRPSLRISAEAAAILIEERLIKQTDVVFIQAEKSNPDAIESTAMRQWEGFTSAAKSIATASDLVSMLPGLQRKPSQERSPVEDTTDWTNAKRNVAKDVGIGTARFFGHIALLPFTSTALVVNTVAYGVKSVKGDRESRREVTRPDTAMTYDSGASPEYRPSHVTRGLKMQETGVINPATGQRVQWNGHSRSPCMSQSAAEGNPGLDELPLPSQPLYTGHLPPTP</sequence>
<feature type="region of interest" description="Disordered" evidence="1">
    <location>
        <begin position="670"/>
        <end position="714"/>
    </location>
</feature>
<dbReference type="GO" id="GO:0016757">
    <property type="term" value="F:glycosyltransferase activity"/>
    <property type="evidence" value="ECO:0007669"/>
    <property type="project" value="UniProtKB-ARBA"/>
</dbReference>
<feature type="region of interest" description="Disordered" evidence="1">
    <location>
        <begin position="1"/>
        <end position="40"/>
    </location>
</feature>
<feature type="domain" description="Erythromycin biosynthesis protein CIII-like C-terminal" evidence="2">
    <location>
        <begin position="355"/>
        <end position="439"/>
    </location>
</feature>
<dbReference type="Pfam" id="PF06722">
    <property type="entry name" value="EryCIII-like_C"/>
    <property type="match status" value="1"/>
</dbReference>
<feature type="compositionally biased region" description="Polar residues" evidence="1">
    <location>
        <begin position="29"/>
        <end position="39"/>
    </location>
</feature>
<dbReference type="OrthoDB" id="5835829at2759"/>
<evidence type="ECO:0000313" key="4">
    <source>
        <dbReference type="Proteomes" id="UP000215305"/>
    </source>
</evidence>
<name>A0A397HWK2_ASPTH</name>
<dbReference type="Proteomes" id="UP000215305">
    <property type="component" value="Unassembled WGS sequence"/>
</dbReference>
<dbReference type="EMBL" id="NKHU02000008">
    <property type="protein sequence ID" value="RHZ67187.1"/>
    <property type="molecule type" value="Genomic_DNA"/>
</dbReference>
<dbReference type="PANTHER" id="PTHR48050:SF13">
    <property type="entry name" value="STEROL 3-BETA-GLUCOSYLTRANSFERASE UGT80A2"/>
    <property type="match status" value="1"/>
</dbReference>
<evidence type="ECO:0000313" key="3">
    <source>
        <dbReference type="EMBL" id="RHZ67187.1"/>
    </source>
</evidence>
<dbReference type="InterPro" id="IPR010610">
    <property type="entry name" value="EryCIII-like_C"/>
</dbReference>
<proteinExistence type="predicted"/>
<accession>A0A397HWK2</accession>
<dbReference type="SUPFAM" id="SSF53756">
    <property type="entry name" value="UDP-Glycosyltransferase/glycogen phosphorylase"/>
    <property type="match status" value="1"/>
</dbReference>
<comment type="caution">
    <text evidence="3">The sequence shown here is derived from an EMBL/GenBank/DDBJ whole genome shotgun (WGS) entry which is preliminary data.</text>
</comment>
<dbReference type="STRING" id="41047.A0A397HWK2"/>
<organism evidence="3 4">
    <name type="scientific">Aspergillus thermomutatus</name>
    <name type="common">Neosartorya pseudofischeri</name>
    <dbReference type="NCBI Taxonomy" id="41047"/>
    <lineage>
        <taxon>Eukaryota</taxon>
        <taxon>Fungi</taxon>
        <taxon>Dikarya</taxon>
        <taxon>Ascomycota</taxon>
        <taxon>Pezizomycotina</taxon>
        <taxon>Eurotiomycetes</taxon>
        <taxon>Eurotiomycetidae</taxon>
        <taxon>Eurotiales</taxon>
        <taxon>Aspergillaceae</taxon>
        <taxon>Aspergillus</taxon>
        <taxon>Aspergillus subgen. Fumigati</taxon>
    </lineage>
</organism>
<keyword evidence="4" id="KW-1185">Reference proteome</keyword>
<dbReference type="RefSeq" id="XP_026618539.1">
    <property type="nucleotide sequence ID" value="XM_026763191.1"/>
</dbReference>
<reference evidence="3" key="1">
    <citation type="submission" date="2018-08" db="EMBL/GenBank/DDBJ databases">
        <title>Draft genome sequence of azole-resistant Aspergillus thermomutatus (Neosartorya pseudofischeri) strain HMR AF 39, isolated from a human nasal aspirate.</title>
        <authorList>
            <person name="Parent-Michaud M."/>
            <person name="Dufresne P.J."/>
            <person name="Fournier E."/>
            <person name="Martineau C."/>
            <person name="Moreira S."/>
            <person name="Perkins V."/>
            <person name="De Repentigny L."/>
            <person name="Dufresne S.F."/>
        </authorList>
    </citation>
    <scope>NUCLEOTIDE SEQUENCE [LARGE SCALE GENOMIC DNA]</scope>
    <source>
        <strain evidence="3">HMR AF 39</strain>
    </source>
</reference>
<evidence type="ECO:0000256" key="1">
    <source>
        <dbReference type="SAM" id="MobiDB-lite"/>
    </source>
</evidence>
<dbReference type="InterPro" id="IPR050426">
    <property type="entry name" value="Glycosyltransferase_28"/>
</dbReference>
<gene>
    <name evidence="3" type="ORF">CDV56_109572</name>
</gene>
<dbReference type="Gene3D" id="3.40.50.2000">
    <property type="entry name" value="Glycogen Phosphorylase B"/>
    <property type="match status" value="2"/>
</dbReference>
<dbReference type="AlphaFoldDB" id="A0A397HWK2"/>